<evidence type="ECO:0000313" key="2">
    <source>
        <dbReference type="EMBL" id="CAB4176393.1"/>
    </source>
</evidence>
<reference evidence="1" key="1">
    <citation type="submission" date="2020-04" db="EMBL/GenBank/DDBJ databases">
        <authorList>
            <person name="Chiriac C."/>
            <person name="Salcher M."/>
            <person name="Ghai R."/>
            <person name="Kavagutti S V."/>
        </authorList>
    </citation>
    <scope>NUCLEOTIDE SEQUENCE</scope>
</reference>
<gene>
    <name evidence="3" type="ORF">UFOVP1204_5</name>
    <name evidence="1" type="ORF">UFOVP473_22</name>
    <name evidence="2" type="ORF">UFOVP983_22</name>
</gene>
<dbReference type="EMBL" id="LR796459">
    <property type="protein sequence ID" value="CAB4145672.1"/>
    <property type="molecule type" value="Genomic_DNA"/>
</dbReference>
<dbReference type="EMBL" id="LR797150">
    <property type="protein sequence ID" value="CAB4189475.1"/>
    <property type="molecule type" value="Genomic_DNA"/>
</dbReference>
<proteinExistence type="predicted"/>
<evidence type="ECO:0000313" key="3">
    <source>
        <dbReference type="EMBL" id="CAB4189475.1"/>
    </source>
</evidence>
<name>A0A6J5MHI0_9CAUD</name>
<evidence type="ECO:0000313" key="1">
    <source>
        <dbReference type="EMBL" id="CAB4145672.1"/>
    </source>
</evidence>
<protein>
    <submittedName>
        <fullName evidence="1">Uncharacterized protein</fullName>
    </submittedName>
</protein>
<accession>A0A6J5MHI0</accession>
<organism evidence="1">
    <name type="scientific">uncultured Caudovirales phage</name>
    <dbReference type="NCBI Taxonomy" id="2100421"/>
    <lineage>
        <taxon>Viruses</taxon>
        <taxon>Duplodnaviria</taxon>
        <taxon>Heunggongvirae</taxon>
        <taxon>Uroviricota</taxon>
        <taxon>Caudoviricetes</taxon>
        <taxon>Peduoviridae</taxon>
        <taxon>Maltschvirus</taxon>
        <taxon>Maltschvirus maltsch</taxon>
    </lineage>
</organism>
<sequence>MRIEERIIRAIRDQKSELAESSLARPQERDAFEFGRVSGMYVGLSRALQIIENILNEDKEEDHGKSRRGD</sequence>
<dbReference type="EMBL" id="LR796939">
    <property type="protein sequence ID" value="CAB4176393.1"/>
    <property type="molecule type" value="Genomic_DNA"/>
</dbReference>